<protein>
    <submittedName>
        <fullName evidence="2">Zinc finger BED domain-containing protein RICESLEEPER 2-like</fullName>
    </submittedName>
</protein>
<dbReference type="GO" id="GO:0046983">
    <property type="term" value="F:protein dimerization activity"/>
    <property type="evidence" value="ECO:0007669"/>
    <property type="project" value="InterPro"/>
</dbReference>
<dbReference type="InterPro" id="IPR008906">
    <property type="entry name" value="HATC_C_dom"/>
</dbReference>
<dbReference type="STRING" id="4540.A0A3L6Q9J2"/>
<dbReference type="Proteomes" id="UP000275267">
    <property type="component" value="Unassembled WGS sequence"/>
</dbReference>
<dbReference type="PANTHER" id="PTHR23272:SF161">
    <property type="entry name" value="ZINC FINGER BED DOMAIN-CONTAINING PROTEIN RICESLEEPER 1-LIKE"/>
    <property type="match status" value="1"/>
</dbReference>
<dbReference type="PANTHER" id="PTHR23272">
    <property type="entry name" value="BED FINGER-RELATED"/>
    <property type="match status" value="1"/>
</dbReference>
<feature type="domain" description="HAT C-terminal dimerisation" evidence="1">
    <location>
        <begin position="69"/>
        <end position="118"/>
    </location>
</feature>
<dbReference type="Pfam" id="PF05699">
    <property type="entry name" value="Dimer_Tnp_hAT"/>
    <property type="match status" value="1"/>
</dbReference>
<evidence type="ECO:0000259" key="1">
    <source>
        <dbReference type="Pfam" id="PF05699"/>
    </source>
</evidence>
<dbReference type="InterPro" id="IPR012337">
    <property type="entry name" value="RNaseH-like_sf"/>
</dbReference>
<evidence type="ECO:0000313" key="2">
    <source>
        <dbReference type="EMBL" id="RLM75279.1"/>
    </source>
</evidence>
<dbReference type="OrthoDB" id="1301613at2759"/>
<comment type="caution">
    <text evidence="2">The sequence shown here is derived from an EMBL/GenBank/DDBJ whole genome shotgun (WGS) entry which is preliminary data.</text>
</comment>
<proteinExistence type="predicted"/>
<accession>A0A3L6Q9J2</accession>
<dbReference type="AlphaFoldDB" id="A0A3L6Q9J2"/>
<organism evidence="2 3">
    <name type="scientific">Panicum miliaceum</name>
    <name type="common">Proso millet</name>
    <name type="synonym">Broomcorn millet</name>
    <dbReference type="NCBI Taxonomy" id="4540"/>
    <lineage>
        <taxon>Eukaryota</taxon>
        <taxon>Viridiplantae</taxon>
        <taxon>Streptophyta</taxon>
        <taxon>Embryophyta</taxon>
        <taxon>Tracheophyta</taxon>
        <taxon>Spermatophyta</taxon>
        <taxon>Magnoliopsida</taxon>
        <taxon>Liliopsida</taxon>
        <taxon>Poales</taxon>
        <taxon>Poaceae</taxon>
        <taxon>PACMAD clade</taxon>
        <taxon>Panicoideae</taxon>
        <taxon>Panicodae</taxon>
        <taxon>Paniceae</taxon>
        <taxon>Panicinae</taxon>
        <taxon>Panicum</taxon>
        <taxon>Panicum sect. Panicum</taxon>
    </lineage>
</organism>
<sequence length="120" mass="13642">MENRKPSAITEAHELLSDLMKQYLVQEQDFVGTSSSGTSSSVDAAGVLSIFKTIAANKKTTSFVRSKNELDRYLDEETLPHDENEYFDILGWWKLEGTRYPILRQIARDILAIPITTVLY</sequence>
<reference evidence="3" key="1">
    <citation type="journal article" date="2019" name="Nat. Commun.">
        <title>The genome of broomcorn millet.</title>
        <authorList>
            <person name="Zou C."/>
            <person name="Miki D."/>
            <person name="Li D."/>
            <person name="Tang Q."/>
            <person name="Xiao L."/>
            <person name="Rajput S."/>
            <person name="Deng P."/>
            <person name="Jia W."/>
            <person name="Huang R."/>
            <person name="Zhang M."/>
            <person name="Sun Y."/>
            <person name="Hu J."/>
            <person name="Fu X."/>
            <person name="Schnable P.S."/>
            <person name="Li F."/>
            <person name="Zhang H."/>
            <person name="Feng B."/>
            <person name="Zhu X."/>
            <person name="Liu R."/>
            <person name="Schnable J.C."/>
            <person name="Zhu J.-K."/>
            <person name="Zhang H."/>
        </authorList>
    </citation>
    <scope>NUCLEOTIDE SEQUENCE [LARGE SCALE GENOMIC DNA]</scope>
</reference>
<gene>
    <name evidence="2" type="ORF">C2845_PM15G21540</name>
</gene>
<keyword evidence="3" id="KW-1185">Reference proteome</keyword>
<dbReference type="SUPFAM" id="SSF53098">
    <property type="entry name" value="Ribonuclease H-like"/>
    <property type="match status" value="1"/>
</dbReference>
<name>A0A3L6Q9J2_PANMI</name>
<evidence type="ECO:0000313" key="3">
    <source>
        <dbReference type="Proteomes" id="UP000275267"/>
    </source>
</evidence>
<dbReference type="EMBL" id="PQIB02000013">
    <property type="protein sequence ID" value="RLM75279.1"/>
    <property type="molecule type" value="Genomic_DNA"/>
</dbReference>